<feature type="domain" description="OmpR/PhoB-type" evidence="5">
    <location>
        <begin position="146"/>
        <end position="240"/>
    </location>
</feature>
<dbReference type="PROSITE" id="PS50110">
    <property type="entry name" value="RESPONSE_REGULATORY"/>
    <property type="match status" value="1"/>
</dbReference>
<evidence type="ECO:0000256" key="1">
    <source>
        <dbReference type="ARBA" id="ARBA00023125"/>
    </source>
</evidence>
<dbReference type="EMBL" id="NXAO01000006">
    <property type="protein sequence ID" value="PHO16463.1"/>
    <property type="molecule type" value="Genomic_DNA"/>
</dbReference>
<dbReference type="InterPro" id="IPR036388">
    <property type="entry name" value="WH-like_DNA-bd_sf"/>
</dbReference>
<dbReference type="KEGG" id="amar:AMRN_2432"/>
<evidence type="ECO:0000313" key="6">
    <source>
        <dbReference type="EMBL" id="AXX88134.1"/>
    </source>
</evidence>
<dbReference type="SMART" id="SM00862">
    <property type="entry name" value="Trans_reg_C"/>
    <property type="match status" value="1"/>
</dbReference>
<evidence type="ECO:0000259" key="5">
    <source>
        <dbReference type="PROSITE" id="PS51755"/>
    </source>
</evidence>
<dbReference type="GO" id="GO:0003677">
    <property type="term" value="F:DNA binding"/>
    <property type="evidence" value="ECO:0007669"/>
    <property type="project" value="UniProtKB-UniRule"/>
</dbReference>
<dbReference type="RefSeq" id="WP_079577984.1">
    <property type="nucleotide sequence ID" value="NZ_CP032101.1"/>
</dbReference>
<evidence type="ECO:0000259" key="4">
    <source>
        <dbReference type="PROSITE" id="PS50110"/>
    </source>
</evidence>
<dbReference type="SUPFAM" id="SSF46894">
    <property type="entry name" value="C-terminal effector domain of the bipartite response regulators"/>
    <property type="match status" value="1"/>
</dbReference>
<dbReference type="PROSITE" id="PS51755">
    <property type="entry name" value="OMPR_PHOB"/>
    <property type="match status" value="1"/>
</dbReference>
<sequence length="243" mass="28564">MTKIPNILKKDIEILIVEDETILAMGIKLTLNEFGYSVCGIETSADDAIQHVKKQKPDLIFMDIHLKDNSSGIKAAKYIWQYYKIPIIFLTSYTDDKTIKEAMQSEPYGYLVKPYKDKELEVTIQTALNKHNYFFKHKSNLDKEKKHIFKFENEIIYDKTNSVVTKQSNYLKLTGNETRLLEILSDTPTQPVPFEKIQNYIYRDEINDIGRLRALIYRLKQKFEINFIENVFDLGYKLKLLDD</sequence>
<dbReference type="InterPro" id="IPR016032">
    <property type="entry name" value="Sig_transdc_resp-reg_C-effctor"/>
</dbReference>
<dbReference type="InterPro" id="IPR011006">
    <property type="entry name" value="CheY-like_superfamily"/>
</dbReference>
<evidence type="ECO:0000313" key="7">
    <source>
        <dbReference type="EMBL" id="PHO16463.1"/>
    </source>
</evidence>
<dbReference type="GO" id="GO:0006355">
    <property type="term" value="P:regulation of DNA-templated transcription"/>
    <property type="evidence" value="ECO:0007669"/>
    <property type="project" value="InterPro"/>
</dbReference>
<organism evidence="6 9">
    <name type="scientific">Malaciobacter marinus</name>
    <dbReference type="NCBI Taxonomy" id="505249"/>
    <lineage>
        <taxon>Bacteria</taxon>
        <taxon>Pseudomonadati</taxon>
        <taxon>Campylobacterota</taxon>
        <taxon>Epsilonproteobacteria</taxon>
        <taxon>Campylobacterales</taxon>
        <taxon>Arcobacteraceae</taxon>
        <taxon>Malaciobacter</taxon>
    </lineage>
</organism>
<evidence type="ECO:0000256" key="3">
    <source>
        <dbReference type="PROSITE-ProRule" id="PRU01091"/>
    </source>
</evidence>
<dbReference type="SUPFAM" id="SSF52172">
    <property type="entry name" value="CheY-like"/>
    <property type="match status" value="1"/>
</dbReference>
<evidence type="ECO:0000313" key="9">
    <source>
        <dbReference type="Proteomes" id="UP000264693"/>
    </source>
</evidence>
<protein>
    <submittedName>
        <fullName evidence="6">Two-component system response regulator</fullName>
    </submittedName>
</protein>
<dbReference type="InterPro" id="IPR052048">
    <property type="entry name" value="ST_Response_Regulator"/>
</dbReference>
<keyword evidence="2" id="KW-0597">Phosphoprotein</keyword>
<gene>
    <name evidence="6" type="ORF">AMRN_2432</name>
    <name evidence="7" type="ORF">CPH92_01475</name>
</gene>
<feature type="DNA-binding region" description="OmpR/PhoB-type" evidence="3">
    <location>
        <begin position="146"/>
        <end position="240"/>
    </location>
</feature>
<keyword evidence="1 3" id="KW-0238">DNA-binding</keyword>
<name>A0A1T5B6Q7_9BACT</name>
<dbReference type="PANTHER" id="PTHR43228">
    <property type="entry name" value="TWO-COMPONENT RESPONSE REGULATOR"/>
    <property type="match status" value="1"/>
</dbReference>
<dbReference type="CDD" id="cd17534">
    <property type="entry name" value="REC_DC-like"/>
    <property type="match status" value="1"/>
</dbReference>
<dbReference type="Gene3D" id="1.10.10.10">
    <property type="entry name" value="Winged helix-like DNA-binding domain superfamily/Winged helix DNA-binding domain"/>
    <property type="match status" value="1"/>
</dbReference>
<dbReference type="InterPro" id="IPR001789">
    <property type="entry name" value="Sig_transdc_resp-reg_receiver"/>
</dbReference>
<proteinExistence type="predicted"/>
<reference evidence="6 9" key="3">
    <citation type="submission" date="2018-08" db="EMBL/GenBank/DDBJ databases">
        <title>Complete genome of the Arcobacter marinus type strain JCM 15502.</title>
        <authorList>
            <person name="Miller W.G."/>
            <person name="Yee E."/>
            <person name="Huynh S."/>
            <person name="Parker C.T."/>
        </authorList>
    </citation>
    <scope>NUCLEOTIDE SEQUENCE [LARGE SCALE GENOMIC DNA]</scope>
    <source>
        <strain evidence="6 9">JCM 15502</strain>
    </source>
</reference>
<reference evidence="8" key="1">
    <citation type="submission" date="2017-09" db="EMBL/GenBank/DDBJ databases">
        <title>Arcobacter canalis sp. nov., a new species isolated from a water canal contaminated with urban sewage.</title>
        <authorList>
            <person name="Perez-Cataluna A."/>
            <person name="Salas-Masso N."/>
            <person name="Figueras M.J."/>
        </authorList>
    </citation>
    <scope>NUCLEOTIDE SEQUENCE [LARGE SCALE GENOMIC DNA]</scope>
    <source>
        <strain evidence="8">CECT 7727</strain>
    </source>
</reference>
<dbReference type="PANTHER" id="PTHR43228:SF6">
    <property type="entry name" value="RESPONSE REGULATOR RECEIVER"/>
    <property type="match status" value="1"/>
</dbReference>
<dbReference type="SMART" id="SM00448">
    <property type="entry name" value="REC"/>
    <property type="match status" value="1"/>
</dbReference>
<feature type="modified residue" description="4-aspartylphosphate" evidence="2">
    <location>
        <position position="63"/>
    </location>
</feature>
<dbReference type="Pfam" id="PF00486">
    <property type="entry name" value="Trans_reg_C"/>
    <property type="match status" value="1"/>
</dbReference>
<evidence type="ECO:0000313" key="8">
    <source>
        <dbReference type="Proteomes" id="UP000224740"/>
    </source>
</evidence>
<accession>A0A1T5B6Q7</accession>
<dbReference type="GO" id="GO:0000160">
    <property type="term" value="P:phosphorelay signal transduction system"/>
    <property type="evidence" value="ECO:0007669"/>
    <property type="project" value="InterPro"/>
</dbReference>
<dbReference type="EMBL" id="CP032101">
    <property type="protein sequence ID" value="AXX88134.1"/>
    <property type="molecule type" value="Genomic_DNA"/>
</dbReference>
<reference evidence="7" key="2">
    <citation type="submission" date="2017-09" db="EMBL/GenBank/DDBJ databases">
        <authorList>
            <person name="Perez-Cataluna A."/>
            <person name="Figueras M.J."/>
            <person name="Salas-Masso N."/>
        </authorList>
    </citation>
    <scope>NUCLEOTIDE SEQUENCE</scope>
    <source>
        <strain evidence="7">CECT 7727</strain>
    </source>
</reference>
<evidence type="ECO:0000256" key="2">
    <source>
        <dbReference type="PROSITE-ProRule" id="PRU00169"/>
    </source>
</evidence>
<dbReference type="Proteomes" id="UP000264693">
    <property type="component" value="Chromosome"/>
</dbReference>
<dbReference type="Proteomes" id="UP000224740">
    <property type="component" value="Unassembled WGS sequence"/>
</dbReference>
<keyword evidence="8" id="KW-1185">Reference proteome</keyword>
<dbReference type="InterPro" id="IPR001867">
    <property type="entry name" value="OmpR/PhoB-type_DNA-bd"/>
</dbReference>
<dbReference type="AlphaFoldDB" id="A0A1T5B6Q7"/>
<dbReference type="Gene3D" id="3.40.50.2300">
    <property type="match status" value="1"/>
</dbReference>
<dbReference type="Pfam" id="PF00072">
    <property type="entry name" value="Response_reg"/>
    <property type="match status" value="1"/>
</dbReference>
<feature type="domain" description="Response regulatory" evidence="4">
    <location>
        <begin position="13"/>
        <end position="128"/>
    </location>
</feature>
<dbReference type="STRING" id="505249.SAMN06295997_11150"/>